<feature type="compositionally biased region" description="Basic and acidic residues" evidence="1">
    <location>
        <begin position="311"/>
        <end position="346"/>
    </location>
</feature>
<dbReference type="HOGENOM" id="CLU_068087_0_0_1"/>
<keyword evidence="3" id="KW-1185">Reference proteome</keyword>
<evidence type="ECO:0000313" key="2">
    <source>
        <dbReference type="EMBL" id="KIW13968.1"/>
    </source>
</evidence>
<dbReference type="Proteomes" id="UP000053328">
    <property type="component" value="Unassembled WGS sequence"/>
</dbReference>
<evidence type="ECO:0000313" key="3">
    <source>
        <dbReference type="Proteomes" id="UP000053328"/>
    </source>
</evidence>
<feature type="region of interest" description="Disordered" evidence="1">
    <location>
        <begin position="297"/>
        <end position="346"/>
    </location>
</feature>
<feature type="region of interest" description="Disordered" evidence="1">
    <location>
        <begin position="1"/>
        <end position="20"/>
    </location>
</feature>
<name>A0A0D2B4Z4_9EURO</name>
<dbReference type="RefSeq" id="XP_016234184.1">
    <property type="nucleotide sequence ID" value="XM_016381082.1"/>
</dbReference>
<dbReference type="AlphaFoldDB" id="A0A0D2B4Z4"/>
<organism evidence="2 3">
    <name type="scientific">Exophiala spinifera</name>
    <dbReference type="NCBI Taxonomy" id="91928"/>
    <lineage>
        <taxon>Eukaryota</taxon>
        <taxon>Fungi</taxon>
        <taxon>Dikarya</taxon>
        <taxon>Ascomycota</taxon>
        <taxon>Pezizomycotina</taxon>
        <taxon>Eurotiomycetes</taxon>
        <taxon>Chaetothyriomycetidae</taxon>
        <taxon>Chaetothyriales</taxon>
        <taxon>Herpotrichiellaceae</taxon>
        <taxon>Exophiala</taxon>
    </lineage>
</organism>
<dbReference type="EMBL" id="KN847496">
    <property type="protein sequence ID" value="KIW13968.1"/>
    <property type="molecule type" value="Genomic_DNA"/>
</dbReference>
<feature type="compositionally biased region" description="Acidic residues" evidence="1">
    <location>
        <begin position="299"/>
        <end position="310"/>
    </location>
</feature>
<reference evidence="2 3" key="1">
    <citation type="submission" date="2015-01" db="EMBL/GenBank/DDBJ databases">
        <title>The Genome Sequence of Exophiala spinifera CBS89968.</title>
        <authorList>
            <consortium name="The Broad Institute Genomics Platform"/>
            <person name="Cuomo C."/>
            <person name="de Hoog S."/>
            <person name="Gorbushina A."/>
            <person name="Stielow B."/>
            <person name="Teixiera M."/>
            <person name="Abouelleil A."/>
            <person name="Chapman S.B."/>
            <person name="Priest M."/>
            <person name="Young S.K."/>
            <person name="Wortman J."/>
            <person name="Nusbaum C."/>
            <person name="Birren B."/>
        </authorList>
    </citation>
    <scope>NUCLEOTIDE SEQUENCE [LARGE SCALE GENOMIC DNA]</scope>
    <source>
        <strain evidence="2 3">CBS 89968</strain>
    </source>
</reference>
<protein>
    <submittedName>
        <fullName evidence="2">Uncharacterized protein</fullName>
    </submittedName>
</protein>
<feature type="region of interest" description="Disordered" evidence="1">
    <location>
        <begin position="390"/>
        <end position="410"/>
    </location>
</feature>
<gene>
    <name evidence="2" type="ORF">PV08_06749</name>
</gene>
<sequence length="410" mass="45650">MSDLPIMEPDCSRMATDRPQQSVDTQIHMDHRDHGSHADTNMQLVLAPSHTASRTWKSNHILEKEEYERVRQRVRHVAPEQFKQHARPYGNPSKIFPQNGSEWTQHKAEVAGLAAEEHEKNARALRDQLEAWKYVPKDQRKIVSKFGEQGKIFKDGMSPVLAIPTIWSAEYVGTVADWPLPAEMKWNGDNRESKLARTKVGRFLPPPRAPSQSTVAWHDQPFMTPLPLDQTGPVYTSGPAPSEVYSNNLEMDGDGAFEEKGQVYLYLADLEDDLDDPAQKRPPRIIRSLEALMKKGGVGEEDPGVMNEDDGVAKEDDGVAKEGDGVGKEGDGLAKEDDGVDGIVKDADSDQHAFSDIFSQCGGVTPRMESVEVGLLFRGDYYSGALGYEDFPPLSVGRSEDKPRMQNPEK</sequence>
<dbReference type="STRING" id="91928.A0A0D2B4Z4"/>
<proteinExistence type="predicted"/>
<dbReference type="GeneID" id="27333832"/>
<evidence type="ECO:0000256" key="1">
    <source>
        <dbReference type="SAM" id="MobiDB-lite"/>
    </source>
</evidence>
<dbReference type="VEuPathDB" id="FungiDB:PV08_06749"/>
<dbReference type="OrthoDB" id="5305306at2759"/>
<accession>A0A0D2B4Z4</accession>
<feature type="compositionally biased region" description="Basic and acidic residues" evidence="1">
    <location>
        <begin position="398"/>
        <end position="410"/>
    </location>
</feature>